<evidence type="ECO:0000313" key="2">
    <source>
        <dbReference type="EMBL" id="KAF5832431.1"/>
    </source>
</evidence>
<protein>
    <recommendedName>
        <fullName evidence="4">Encoded protein</fullName>
    </recommendedName>
</protein>
<dbReference type="Proteomes" id="UP000815325">
    <property type="component" value="Unassembled WGS sequence"/>
</dbReference>
<evidence type="ECO:0008006" key="4">
    <source>
        <dbReference type="Google" id="ProtNLM"/>
    </source>
</evidence>
<feature type="compositionally biased region" description="Polar residues" evidence="1">
    <location>
        <begin position="12"/>
        <end position="21"/>
    </location>
</feature>
<gene>
    <name evidence="2" type="ORF">DUNSADRAFT_11658</name>
</gene>
<reference evidence="2" key="1">
    <citation type="submission" date="2017-08" db="EMBL/GenBank/DDBJ databases">
        <authorList>
            <person name="Polle J.E."/>
            <person name="Barry K."/>
            <person name="Cushman J."/>
            <person name="Schmutz J."/>
            <person name="Tran D."/>
            <person name="Hathwaick L.T."/>
            <person name="Yim W.C."/>
            <person name="Jenkins J."/>
            <person name="Mckie-Krisberg Z.M."/>
            <person name="Prochnik S."/>
            <person name="Lindquist E."/>
            <person name="Dockter R.B."/>
            <person name="Adam C."/>
            <person name="Molina H."/>
            <person name="Bunkerborg J."/>
            <person name="Jin E."/>
            <person name="Buchheim M."/>
            <person name="Magnuson J."/>
        </authorList>
    </citation>
    <scope>NUCLEOTIDE SEQUENCE</scope>
    <source>
        <strain evidence="2">CCAP 19/18</strain>
    </source>
</reference>
<proteinExistence type="predicted"/>
<feature type="compositionally biased region" description="Polar residues" evidence="1">
    <location>
        <begin position="142"/>
        <end position="161"/>
    </location>
</feature>
<evidence type="ECO:0000313" key="3">
    <source>
        <dbReference type="Proteomes" id="UP000815325"/>
    </source>
</evidence>
<feature type="compositionally biased region" description="Polar residues" evidence="1">
    <location>
        <begin position="170"/>
        <end position="181"/>
    </location>
</feature>
<evidence type="ECO:0000256" key="1">
    <source>
        <dbReference type="SAM" id="MobiDB-lite"/>
    </source>
</evidence>
<organism evidence="2 3">
    <name type="scientific">Dunaliella salina</name>
    <name type="common">Green alga</name>
    <name type="synonym">Protococcus salinus</name>
    <dbReference type="NCBI Taxonomy" id="3046"/>
    <lineage>
        <taxon>Eukaryota</taxon>
        <taxon>Viridiplantae</taxon>
        <taxon>Chlorophyta</taxon>
        <taxon>core chlorophytes</taxon>
        <taxon>Chlorophyceae</taxon>
        <taxon>CS clade</taxon>
        <taxon>Chlamydomonadales</taxon>
        <taxon>Dunaliellaceae</taxon>
        <taxon>Dunaliella</taxon>
    </lineage>
</organism>
<feature type="region of interest" description="Disordered" evidence="1">
    <location>
        <begin position="133"/>
        <end position="184"/>
    </location>
</feature>
<comment type="caution">
    <text evidence="2">The sequence shown here is derived from an EMBL/GenBank/DDBJ whole genome shotgun (WGS) entry which is preliminary data.</text>
</comment>
<feature type="region of interest" description="Disordered" evidence="1">
    <location>
        <begin position="1"/>
        <end position="21"/>
    </location>
</feature>
<keyword evidence="3" id="KW-1185">Reference proteome</keyword>
<accession>A0ABQ7GCU1</accession>
<dbReference type="EMBL" id="MU069873">
    <property type="protein sequence ID" value="KAF5832431.1"/>
    <property type="molecule type" value="Genomic_DNA"/>
</dbReference>
<sequence>MRTLGHPLCSAPHSTHTTTSNADQHLKELMLEMARWDSQVFDTHLVEEEQAAVEARLQRRRFNRASDSMLMIGPRSSPETSMPEQLCNIGVAPCVASTRVLPPTSQGSPPLNTSAFQNAFNCLASSVRATSTYPKPGLLPSNRRSLVPTHSSSHLKGQTPYQQQQQQQQHSSLPRASSNPSLKAAAGSCTRVLASRQRCSFPGQGDLLHDGVSIHTHVTLVLHM</sequence>
<name>A0ABQ7GCU1_DUNSA</name>